<dbReference type="Pfam" id="PF00749">
    <property type="entry name" value="tRNA-synt_1c"/>
    <property type="match status" value="1"/>
</dbReference>
<dbReference type="SUPFAM" id="SSF52374">
    <property type="entry name" value="Nucleotidylyl transferase"/>
    <property type="match status" value="1"/>
</dbReference>
<evidence type="ECO:0000256" key="5">
    <source>
        <dbReference type="ARBA" id="ARBA00022917"/>
    </source>
</evidence>
<keyword evidence="6 7" id="KW-0030">Aminoacyl-tRNA synthetase</keyword>
<evidence type="ECO:0000313" key="9">
    <source>
        <dbReference type="EMBL" id="TSA80569.1"/>
    </source>
</evidence>
<keyword evidence="10" id="KW-1185">Reference proteome</keyword>
<organism evidence="9 10">
    <name type="scientific">Helicobacter mehlei</name>
    <dbReference type="NCBI Taxonomy" id="2316080"/>
    <lineage>
        <taxon>Bacteria</taxon>
        <taxon>Pseudomonadati</taxon>
        <taxon>Campylobacterota</taxon>
        <taxon>Epsilonproteobacteria</taxon>
        <taxon>Campylobacterales</taxon>
        <taxon>Helicobacteraceae</taxon>
        <taxon>Helicobacter</taxon>
    </lineage>
</organism>
<gene>
    <name evidence="9" type="ORF">FNE76_07280</name>
</gene>
<name>A0A553UK44_9HELI</name>
<dbReference type="PRINTS" id="PR00987">
    <property type="entry name" value="TRNASYNTHGLU"/>
</dbReference>
<evidence type="ECO:0000256" key="1">
    <source>
        <dbReference type="ARBA" id="ARBA00007894"/>
    </source>
</evidence>
<dbReference type="GO" id="GO:0005829">
    <property type="term" value="C:cytosol"/>
    <property type="evidence" value="ECO:0007669"/>
    <property type="project" value="TreeGrafter"/>
</dbReference>
<dbReference type="GO" id="GO:0004818">
    <property type="term" value="F:glutamate-tRNA ligase activity"/>
    <property type="evidence" value="ECO:0007669"/>
    <property type="project" value="UniProtKB-EC"/>
</dbReference>
<dbReference type="InterPro" id="IPR004527">
    <property type="entry name" value="Glu-tRNA-ligase_bac/mito"/>
</dbReference>
<dbReference type="GO" id="GO:0006424">
    <property type="term" value="P:glutamyl-tRNA aminoacylation"/>
    <property type="evidence" value="ECO:0007669"/>
    <property type="project" value="InterPro"/>
</dbReference>
<evidence type="ECO:0000256" key="7">
    <source>
        <dbReference type="RuleBase" id="RU363037"/>
    </source>
</evidence>
<keyword evidence="3 7" id="KW-0547">Nucleotide-binding</keyword>
<dbReference type="InterPro" id="IPR020058">
    <property type="entry name" value="Glu/Gln-tRNA-synth_Ib_cat-dom"/>
</dbReference>
<keyword evidence="5 7" id="KW-0648">Protein biosynthesis</keyword>
<dbReference type="PANTHER" id="PTHR43311">
    <property type="entry name" value="GLUTAMATE--TRNA LIGASE"/>
    <property type="match status" value="1"/>
</dbReference>
<reference evidence="9 10" key="3">
    <citation type="submission" date="2019-07" db="EMBL/GenBank/DDBJ databases">
        <authorList>
            <person name="Papic B."/>
        </authorList>
    </citation>
    <scope>NUCLEOTIDE SEQUENCE [LARGE SCALE GENOMIC DNA]</scope>
    <source>
        <strain evidence="9 10">L8b</strain>
    </source>
</reference>
<dbReference type="InterPro" id="IPR001412">
    <property type="entry name" value="aa-tRNA-synth_I_CS"/>
</dbReference>
<dbReference type="PANTHER" id="PTHR43311:SF2">
    <property type="entry name" value="GLUTAMATE--TRNA LIGASE, MITOCHONDRIAL-RELATED"/>
    <property type="match status" value="1"/>
</dbReference>
<accession>A0A553UK44</accession>
<dbReference type="GO" id="GO:0000049">
    <property type="term" value="F:tRNA binding"/>
    <property type="evidence" value="ECO:0007669"/>
    <property type="project" value="InterPro"/>
</dbReference>
<evidence type="ECO:0000313" key="10">
    <source>
        <dbReference type="Proteomes" id="UP000319322"/>
    </source>
</evidence>
<dbReference type="SUPFAM" id="SSF48163">
    <property type="entry name" value="An anticodon-binding domain of class I aminoacyl-tRNA synthetases"/>
    <property type="match status" value="1"/>
</dbReference>
<proteinExistence type="inferred from homology"/>
<reference evidence="10" key="1">
    <citation type="submission" date="2019-07" db="EMBL/GenBank/DDBJ databases">
        <title>Helicobacter labacensis sp. nov., Helicobacter mehlei sp. nov. and Helicobacter vulpis sp. nov., isolated from gastric mucosa of red fox (Vulpis vulpis).</title>
        <authorList>
            <person name="Papic B."/>
        </authorList>
    </citation>
    <scope>NUCLEOTIDE SEQUENCE [LARGE SCALE GENOMIC DNA]</scope>
    <source>
        <strain evidence="10">L8b</strain>
    </source>
</reference>
<dbReference type="OrthoDB" id="9807503at2"/>
<reference evidence="9 10" key="2">
    <citation type="submission" date="2019-07" db="EMBL/GenBank/DDBJ databases">
        <title>Helicobacter labacensis sp. nov., Helicobacter mehlei sp. nov. and Helicobacter vulpis sp. nov., isolated from gastric mucosa of red fox (Vulpis vulpis).</title>
        <authorList>
            <person name="Kusar D."/>
            <person name="Gruntar I."/>
            <person name="Pate M."/>
            <person name="Zajc U."/>
            <person name="Ocepek M."/>
        </authorList>
    </citation>
    <scope>NUCLEOTIDE SEQUENCE [LARGE SCALE GENOMIC DNA]</scope>
    <source>
        <strain evidence="9 10">L8b</strain>
    </source>
</reference>
<dbReference type="GO" id="GO:0005524">
    <property type="term" value="F:ATP binding"/>
    <property type="evidence" value="ECO:0007669"/>
    <property type="project" value="UniProtKB-KW"/>
</dbReference>
<dbReference type="PROSITE" id="PS00178">
    <property type="entry name" value="AA_TRNA_LIGASE_I"/>
    <property type="match status" value="1"/>
</dbReference>
<sequence>MLRFAPSPTGSMHIGNLRVALFNFVVARQLQQPLMVRIEDTDLERNIPGKDQEILKILESMGISWDHLVYQSANLPTHLEYAQKLLDHGEAFYCHCTPSFLETKKQEALQANKPFRYEDSWALIEQKSNPHPVVRLKGGTQRLQFQDVIKGTLGFDPFELDSFVILRSNNTPTYNFACACDDLTYKISYIIRGEDHVSNTPKQILIQQALRRALNLPTQDLLYAHLPILLNFEDGKKMSKRNAASSVEWLIQEGFLPQSIANYLLSLGYNPPSELFSLQEATQWLQMERVSPAGAKFDLAYLRHLNHRHLECLSLEELGALLKLDHPQKAQLARLFLQECSTLAELQAKLHAVFAPKDINQQEGDRDFKQPCLQLFSVLKSMPICEDFTEFKQLAMQKSQLKGKDFFKSLRLLLTGELKGVELALLYPHLKPFLNQILVLGGAHGC</sequence>
<evidence type="ECO:0000259" key="8">
    <source>
        <dbReference type="Pfam" id="PF00749"/>
    </source>
</evidence>
<dbReference type="AlphaFoldDB" id="A0A553UK44"/>
<evidence type="ECO:0000256" key="2">
    <source>
        <dbReference type="ARBA" id="ARBA00022598"/>
    </source>
</evidence>
<evidence type="ECO:0000256" key="3">
    <source>
        <dbReference type="ARBA" id="ARBA00022741"/>
    </source>
</evidence>
<dbReference type="EMBL" id="VKGC01000026">
    <property type="protein sequence ID" value="TSA80569.1"/>
    <property type="molecule type" value="Genomic_DNA"/>
</dbReference>
<keyword evidence="4 7" id="KW-0067">ATP-binding</keyword>
<dbReference type="EC" id="6.1.1.17" evidence="9"/>
<dbReference type="InterPro" id="IPR049940">
    <property type="entry name" value="GluQ/Sye"/>
</dbReference>
<keyword evidence="2 7" id="KW-0436">Ligase</keyword>
<evidence type="ECO:0000256" key="6">
    <source>
        <dbReference type="ARBA" id="ARBA00023146"/>
    </source>
</evidence>
<dbReference type="Gene3D" id="3.40.50.620">
    <property type="entry name" value="HUPs"/>
    <property type="match status" value="1"/>
</dbReference>
<dbReference type="NCBIfam" id="TIGR00464">
    <property type="entry name" value="gltX_bact"/>
    <property type="match status" value="1"/>
</dbReference>
<dbReference type="InterPro" id="IPR008925">
    <property type="entry name" value="aa_tRNA-synth_I_cd-bd_sf"/>
</dbReference>
<comment type="similarity">
    <text evidence="1">Belongs to the class-I aminoacyl-tRNA synthetase family. Glutamate--tRNA ligase type 1 subfamily.</text>
</comment>
<dbReference type="Proteomes" id="UP000319322">
    <property type="component" value="Unassembled WGS sequence"/>
</dbReference>
<evidence type="ECO:0000256" key="4">
    <source>
        <dbReference type="ARBA" id="ARBA00022840"/>
    </source>
</evidence>
<dbReference type="InterPro" id="IPR014729">
    <property type="entry name" value="Rossmann-like_a/b/a_fold"/>
</dbReference>
<feature type="domain" description="Glutamyl/glutaminyl-tRNA synthetase class Ib catalytic" evidence="8">
    <location>
        <begin position="3"/>
        <end position="303"/>
    </location>
</feature>
<protein>
    <submittedName>
        <fullName evidence="9">Glutamate--tRNA ligase</fullName>
        <ecNumber evidence="9">6.1.1.17</ecNumber>
    </submittedName>
</protein>
<comment type="caution">
    <text evidence="9">The sequence shown here is derived from an EMBL/GenBank/DDBJ whole genome shotgun (WGS) entry which is preliminary data.</text>
</comment>
<dbReference type="InterPro" id="IPR000924">
    <property type="entry name" value="Glu/Gln-tRNA-synth"/>
</dbReference>
<dbReference type="RefSeq" id="WP_120948697.1">
    <property type="nucleotide sequence ID" value="NZ_QXQP01000028.1"/>
</dbReference>